<dbReference type="EMBL" id="KX397280">
    <property type="protein sequence ID" value="ANS06195.1"/>
    <property type="molecule type" value="Genomic_DNA"/>
</dbReference>
<dbReference type="KEGG" id="vg:54976435"/>
<dbReference type="Proteomes" id="UP000222126">
    <property type="component" value="Segment"/>
</dbReference>
<evidence type="ECO:0000313" key="2">
    <source>
        <dbReference type="Proteomes" id="UP000222126"/>
    </source>
</evidence>
<dbReference type="GeneID" id="54976435"/>
<evidence type="ECO:0000313" key="1">
    <source>
        <dbReference type="EMBL" id="ANS06195.1"/>
    </source>
</evidence>
<keyword evidence="2" id="KW-1185">Reference proteome</keyword>
<protein>
    <submittedName>
        <fullName evidence="1">Uncharacterized protein</fullName>
    </submittedName>
</protein>
<dbReference type="RefSeq" id="YP_009786359.1">
    <property type="nucleotide sequence ID" value="NC_047768.1"/>
</dbReference>
<proteinExistence type="predicted"/>
<organism evidence="1 2">
    <name type="scientific">Phage MedPE-SWcel-C56</name>
    <dbReference type="NCBI Taxonomy" id="1871314"/>
    <lineage>
        <taxon>Viruses</taxon>
        <taxon>Duplodnaviria</taxon>
        <taxon>Heunggongvirae</taxon>
        <taxon>Uroviricota</taxon>
        <taxon>Caudoviricetes</taxon>
        <taxon>Autographivirales</taxon>
        <taxon>Kafavirus</taxon>
        <taxon>Kafavirus SWcelC56</taxon>
    </lineage>
</organism>
<reference evidence="1 2" key="1">
    <citation type="submission" date="2016-06" db="EMBL/GenBank/DDBJ databases">
        <title>Not all particles are equal: the selective enrichment of particle-associated bacteria from the Mediterranean Sea.</title>
        <authorList>
            <person name="Lopez-Perez M."/>
            <person name="Kimes N.E."/>
            <person name="Haro-Moreno J.M."/>
            <person name="Rodriguez-Valera F."/>
        </authorList>
    </citation>
    <scope>NUCLEOTIDE SEQUENCE [LARGE SCALE GENOMIC DNA]</scope>
</reference>
<sequence length="76" mass="8864">MQFKDYQSRPITRSAAQIPAHASILYWPEQSEAEVDGVRFKCYEKPLHGDYVCWLKDDDVYHCSKAVFEDRNIVPA</sequence>
<accession>A0A1B1IXZ2</accession>
<name>A0A1B1IXZ2_9CAUD</name>